<gene>
    <name evidence="2" type="ORF">CEXT_103461</name>
</gene>
<evidence type="ECO:0000256" key="1">
    <source>
        <dbReference type="SAM" id="Phobius"/>
    </source>
</evidence>
<dbReference type="AlphaFoldDB" id="A0AAV4N5M9"/>
<proteinExistence type="predicted"/>
<protein>
    <submittedName>
        <fullName evidence="2">Uncharacterized protein</fullName>
    </submittedName>
</protein>
<organism evidence="2 3">
    <name type="scientific">Caerostris extrusa</name>
    <name type="common">Bark spider</name>
    <name type="synonym">Caerostris bankana</name>
    <dbReference type="NCBI Taxonomy" id="172846"/>
    <lineage>
        <taxon>Eukaryota</taxon>
        <taxon>Metazoa</taxon>
        <taxon>Ecdysozoa</taxon>
        <taxon>Arthropoda</taxon>
        <taxon>Chelicerata</taxon>
        <taxon>Arachnida</taxon>
        <taxon>Araneae</taxon>
        <taxon>Araneomorphae</taxon>
        <taxon>Entelegynae</taxon>
        <taxon>Araneoidea</taxon>
        <taxon>Araneidae</taxon>
        <taxon>Caerostris</taxon>
    </lineage>
</organism>
<keyword evidence="1" id="KW-0812">Transmembrane</keyword>
<dbReference type="Proteomes" id="UP001054945">
    <property type="component" value="Unassembled WGS sequence"/>
</dbReference>
<feature type="transmembrane region" description="Helical" evidence="1">
    <location>
        <begin position="14"/>
        <end position="34"/>
    </location>
</feature>
<evidence type="ECO:0000313" key="2">
    <source>
        <dbReference type="EMBL" id="GIX80140.1"/>
    </source>
</evidence>
<keyword evidence="1" id="KW-1133">Transmembrane helix</keyword>
<keyword evidence="3" id="KW-1185">Reference proteome</keyword>
<comment type="caution">
    <text evidence="2">The sequence shown here is derived from an EMBL/GenBank/DDBJ whole genome shotgun (WGS) entry which is preliminary data.</text>
</comment>
<reference evidence="2 3" key="1">
    <citation type="submission" date="2021-06" db="EMBL/GenBank/DDBJ databases">
        <title>Caerostris extrusa draft genome.</title>
        <authorList>
            <person name="Kono N."/>
            <person name="Arakawa K."/>
        </authorList>
    </citation>
    <scope>NUCLEOTIDE SEQUENCE [LARGE SCALE GENOMIC DNA]</scope>
</reference>
<accession>A0AAV4N5M9</accession>
<evidence type="ECO:0000313" key="3">
    <source>
        <dbReference type="Proteomes" id="UP001054945"/>
    </source>
</evidence>
<dbReference type="EMBL" id="BPLR01003002">
    <property type="protein sequence ID" value="GIX80140.1"/>
    <property type="molecule type" value="Genomic_DNA"/>
</dbReference>
<sequence>MSDETFYTCESNHLQYFMMMMTVAIIIVIIVRCVRRVPCPMGNQGVGVEQGRRMGVRTRMEDLAFGNFLK</sequence>
<keyword evidence="1" id="KW-0472">Membrane</keyword>
<name>A0AAV4N5M9_CAEEX</name>